<evidence type="ECO:0000256" key="1">
    <source>
        <dbReference type="SAM" id="Phobius"/>
    </source>
</evidence>
<dbReference type="InterPro" id="IPR029044">
    <property type="entry name" value="Nucleotide-diphossugar_trans"/>
</dbReference>
<feature type="transmembrane region" description="Helical" evidence="1">
    <location>
        <begin position="328"/>
        <end position="344"/>
    </location>
</feature>
<name>A0ABV8RIX2_9SPHN</name>
<dbReference type="Gene3D" id="3.90.550.10">
    <property type="entry name" value="Spore Coat Polysaccharide Biosynthesis Protein SpsA, Chain A"/>
    <property type="match status" value="1"/>
</dbReference>
<dbReference type="RefSeq" id="WP_381422666.1">
    <property type="nucleotide sequence ID" value="NZ_JBHSDH010000013.1"/>
</dbReference>
<sequence>MSSGNDIHVKVETALLSAAAASGDDGKGAACLIPVSGEPLIALQIKQLVKAGIRKFLIEVDVVSGAIVAVADQMKQRGIDIEFIRSPADLGGKLGMGELLFVMADGVIADDAVLAEMVQQPSAYIVTLDGRKENERFERIDLNSFWGGLALLDHRSISAIAALPDEWSIDSSLLRQALQDKITHRPLNQQLLDGKQLRLITSVSEGAALTRELLAKKAHHGDGVIEAQFFGPLAAKIAPIFWKTPSAKIGLDGAGLLSALGAIALGWTGYPGLSIALILICCFLIKLRDLLQEEAKIDHVGALLGHGLWLLLALAVFAISWAEDAMRPEALFAPTIFILLSLYIKKATSSSWYKSIAASPALLALLLLVMAIFDAWGFAIKLLILSQLSILLLPEYFSSNKKQA</sequence>
<keyword evidence="1" id="KW-0812">Transmembrane</keyword>
<accession>A0ABV8RIX2</accession>
<dbReference type="SUPFAM" id="SSF53448">
    <property type="entry name" value="Nucleotide-diphospho-sugar transferases"/>
    <property type="match status" value="1"/>
</dbReference>
<evidence type="ECO:0000313" key="3">
    <source>
        <dbReference type="Proteomes" id="UP001595887"/>
    </source>
</evidence>
<proteinExistence type="predicted"/>
<feature type="transmembrane region" description="Helical" evidence="1">
    <location>
        <begin position="303"/>
        <end position="322"/>
    </location>
</feature>
<feature type="transmembrane region" description="Helical" evidence="1">
    <location>
        <begin position="356"/>
        <end position="373"/>
    </location>
</feature>
<dbReference type="Proteomes" id="UP001595887">
    <property type="component" value="Unassembled WGS sequence"/>
</dbReference>
<keyword evidence="3" id="KW-1185">Reference proteome</keyword>
<protein>
    <submittedName>
        <fullName evidence="2">Uncharacterized protein</fullName>
    </submittedName>
</protein>
<keyword evidence="1" id="KW-0472">Membrane</keyword>
<dbReference type="EMBL" id="JBHSDH010000013">
    <property type="protein sequence ID" value="MFC4292186.1"/>
    <property type="molecule type" value="Genomic_DNA"/>
</dbReference>
<feature type="transmembrane region" description="Helical" evidence="1">
    <location>
        <begin position="273"/>
        <end position="291"/>
    </location>
</feature>
<comment type="caution">
    <text evidence="2">The sequence shown here is derived from an EMBL/GenBank/DDBJ whole genome shotgun (WGS) entry which is preliminary data.</text>
</comment>
<keyword evidence="1" id="KW-1133">Transmembrane helix</keyword>
<reference evidence="3" key="1">
    <citation type="journal article" date="2019" name="Int. J. Syst. Evol. Microbiol.">
        <title>The Global Catalogue of Microorganisms (GCM) 10K type strain sequencing project: providing services to taxonomists for standard genome sequencing and annotation.</title>
        <authorList>
            <consortium name="The Broad Institute Genomics Platform"/>
            <consortium name="The Broad Institute Genome Sequencing Center for Infectious Disease"/>
            <person name="Wu L."/>
            <person name="Ma J."/>
        </authorList>
    </citation>
    <scope>NUCLEOTIDE SEQUENCE [LARGE SCALE GENOMIC DNA]</scope>
    <source>
        <strain evidence="3">CECT 8531</strain>
    </source>
</reference>
<organism evidence="2 3">
    <name type="scientific">Sphingorhabdus arenilitoris</name>
    <dbReference type="NCBI Taxonomy" id="1490041"/>
    <lineage>
        <taxon>Bacteria</taxon>
        <taxon>Pseudomonadati</taxon>
        <taxon>Pseudomonadota</taxon>
        <taxon>Alphaproteobacteria</taxon>
        <taxon>Sphingomonadales</taxon>
        <taxon>Sphingomonadaceae</taxon>
        <taxon>Sphingorhabdus</taxon>
    </lineage>
</organism>
<gene>
    <name evidence="2" type="ORF">ACFOWX_07135</name>
</gene>
<evidence type="ECO:0000313" key="2">
    <source>
        <dbReference type="EMBL" id="MFC4292186.1"/>
    </source>
</evidence>